<feature type="binding site" evidence="10">
    <location>
        <position position="295"/>
    </location>
    <ligand>
        <name>UDP-N-acetyl-alpha-D-glucosamine</name>
        <dbReference type="ChEBI" id="CHEBI:57705"/>
    </ligand>
</feature>
<dbReference type="KEGG" id="xdi:EZH22_01185"/>
<feature type="domain" description="Glycosyltransferase family 28 N-terminal" evidence="11">
    <location>
        <begin position="5"/>
        <end position="141"/>
    </location>
</feature>
<dbReference type="RefSeq" id="WP_203194008.1">
    <property type="nucleotide sequence ID" value="NZ_CP063362.1"/>
</dbReference>
<keyword evidence="6 10" id="KW-0573">Peptidoglycan synthesis</keyword>
<evidence type="ECO:0000259" key="12">
    <source>
        <dbReference type="Pfam" id="PF04101"/>
    </source>
</evidence>
<protein>
    <recommendedName>
        <fullName evidence="10">UDP-N-acetylglucosamine--N-acetylmuramyl-(pentapeptide) pyrophosphoryl-undecaprenol N-acetylglucosamine transferase</fullName>
        <ecNumber evidence="10">2.4.1.227</ecNumber>
    </recommendedName>
    <alternativeName>
        <fullName evidence="10">Undecaprenyl-PP-MurNAc-pentapeptide-UDPGlcNAc GlcNAc transferase</fullName>
    </alternativeName>
</protein>
<reference evidence="13 14" key="1">
    <citation type="submission" date="2020-10" db="EMBL/GenBank/DDBJ databases">
        <title>Degradation of 1,4-Dioxane by Xanthobacter sp. YN2, via a Novel Group-2 Soluble Di-Iron Monooxygenase.</title>
        <authorList>
            <person name="Ma F."/>
            <person name="Wang Y."/>
            <person name="Yang J."/>
            <person name="Guo H."/>
            <person name="Su D."/>
            <person name="Yu L."/>
        </authorList>
    </citation>
    <scope>NUCLEOTIDE SEQUENCE [LARGE SCALE GENOMIC DNA]</scope>
    <source>
        <strain evidence="13 14">YN2</strain>
    </source>
</reference>
<dbReference type="GO" id="GO:0005975">
    <property type="term" value="P:carbohydrate metabolic process"/>
    <property type="evidence" value="ECO:0007669"/>
    <property type="project" value="InterPro"/>
</dbReference>
<evidence type="ECO:0000256" key="2">
    <source>
        <dbReference type="ARBA" id="ARBA00022618"/>
    </source>
</evidence>
<gene>
    <name evidence="10 13" type="primary">murG</name>
    <name evidence="13" type="ORF">EZH22_01185</name>
</gene>
<keyword evidence="5 10" id="KW-0133">Cell shape</keyword>
<dbReference type="Pfam" id="PF04101">
    <property type="entry name" value="Glyco_tran_28_C"/>
    <property type="match status" value="1"/>
</dbReference>
<dbReference type="Gene3D" id="3.40.50.2000">
    <property type="entry name" value="Glycogen Phosphorylase B"/>
    <property type="match status" value="2"/>
</dbReference>
<dbReference type="PANTHER" id="PTHR21015">
    <property type="entry name" value="UDP-N-ACETYLGLUCOSAMINE--N-ACETYLMURAMYL-(PENTAPEPTIDE) PYROPHOSPHORYL-UNDECAPRENOL N-ACETYLGLUCOSAMINE TRANSFERASE 1"/>
    <property type="match status" value="1"/>
</dbReference>
<dbReference type="CDD" id="cd03785">
    <property type="entry name" value="GT28_MurG"/>
    <property type="match status" value="1"/>
</dbReference>
<organism evidence="13 14">
    <name type="scientific">Xanthobacter dioxanivorans</name>
    <dbReference type="NCBI Taxonomy" id="2528964"/>
    <lineage>
        <taxon>Bacteria</taxon>
        <taxon>Pseudomonadati</taxon>
        <taxon>Pseudomonadota</taxon>
        <taxon>Alphaproteobacteria</taxon>
        <taxon>Hyphomicrobiales</taxon>
        <taxon>Xanthobacteraceae</taxon>
        <taxon>Xanthobacter</taxon>
    </lineage>
</organism>
<dbReference type="EMBL" id="CP063362">
    <property type="protein sequence ID" value="QRG07096.1"/>
    <property type="molecule type" value="Genomic_DNA"/>
</dbReference>
<comment type="similarity">
    <text evidence="10">Belongs to the glycosyltransferase 28 family. MurG subfamily.</text>
</comment>
<name>A0A974PPJ2_9HYPH</name>
<keyword evidence="1 10" id="KW-1003">Cell membrane</keyword>
<dbReference type="InterPro" id="IPR004276">
    <property type="entry name" value="GlycoTrans_28_N"/>
</dbReference>
<dbReference type="NCBIfam" id="TIGR01133">
    <property type="entry name" value="murG"/>
    <property type="match status" value="1"/>
</dbReference>
<feature type="domain" description="Glycosyl transferase family 28 C-terminal" evidence="12">
    <location>
        <begin position="188"/>
        <end position="354"/>
    </location>
</feature>
<keyword evidence="4 10" id="KW-0808">Transferase</keyword>
<evidence type="ECO:0000256" key="9">
    <source>
        <dbReference type="ARBA" id="ARBA00023316"/>
    </source>
</evidence>
<dbReference type="HAMAP" id="MF_00033">
    <property type="entry name" value="MurG"/>
    <property type="match status" value="1"/>
</dbReference>
<dbReference type="GO" id="GO:0008360">
    <property type="term" value="P:regulation of cell shape"/>
    <property type="evidence" value="ECO:0007669"/>
    <property type="project" value="UniProtKB-KW"/>
</dbReference>
<keyword evidence="7 10" id="KW-0472">Membrane</keyword>
<dbReference type="GO" id="GO:0071555">
    <property type="term" value="P:cell wall organization"/>
    <property type="evidence" value="ECO:0007669"/>
    <property type="project" value="UniProtKB-KW"/>
</dbReference>
<dbReference type="GO" id="GO:0005886">
    <property type="term" value="C:plasma membrane"/>
    <property type="evidence" value="ECO:0007669"/>
    <property type="project" value="UniProtKB-SubCell"/>
</dbReference>
<evidence type="ECO:0000256" key="3">
    <source>
        <dbReference type="ARBA" id="ARBA00022676"/>
    </source>
</evidence>
<comment type="function">
    <text evidence="10">Cell wall formation. Catalyzes the transfer of a GlcNAc subunit on undecaprenyl-pyrophosphoryl-MurNAc-pentapeptide (lipid intermediate I) to form undecaprenyl-pyrophosphoryl-MurNAc-(pentapeptide)GlcNAc (lipid intermediate II).</text>
</comment>
<dbReference type="InterPro" id="IPR007235">
    <property type="entry name" value="Glyco_trans_28_C"/>
</dbReference>
<evidence type="ECO:0000313" key="14">
    <source>
        <dbReference type="Proteomes" id="UP000596427"/>
    </source>
</evidence>
<evidence type="ECO:0000256" key="8">
    <source>
        <dbReference type="ARBA" id="ARBA00023306"/>
    </source>
</evidence>
<keyword evidence="2 10" id="KW-0132">Cell division</keyword>
<dbReference type="PANTHER" id="PTHR21015:SF22">
    <property type="entry name" value="GLYCOSYLTRANSFERASE"/>
    <property type="match status" value="1"/>
</dbReference>
<dbReference type="Pfam" id="PF03033">
    <property type="entry name" value="Glyco_transf_28"/>
    <property type="match status" value="1"/>
</dbReference>
<dbReference type="GO" id="GO:0050511">
    <property type="term" value="F:undecaprenyldiphospho-muramoylpentapeptide beta-N-acetylglucosaminyltransferase activity"/>
    <property type="evidence" value="ECO:0007669"/>
    <property type="project" value="UniProtKB-UniRule"/>
</dbReference>
<keyword evidence="8 10" id="KW-0131">Cell cycle</keyword>
<keyword evidence="14" id="KW-1185">Reference proteome</keyword>
<dbReference type="InterPro" id="IPR006009">
    <property type="entry name" value="GlcNAc_MurG"/>
</dbReference>
<evidence type="ECO:0000256" key="6">
    <source>
        <dbReference type="ARBA" id="ARBA00022984"/>
    </source>
</evidence>
<feature type="binding site" evidence="10">
    <location>
        <begin position="12"/>
        <end position="14"/>
    </location>
    <ligand>
        <name>UDP-N-acetyl-alpha-D-glucosamine</name>
        <dbReference type="ChEBI" id="CHEBI:57705"/>
    </ligand>
</feature>
<evidence type="ECO:0000256" key="4">
    <source>
        <dbReference type="ARBA" id="ARBA00022679"/>
    </source>
</evidence>
<evidence type="ECO:0000256" key="10">
    <source>
        <dbReference type="HAMAP-Rule" id="MF_00033"/>
    </source>
</evidence>
<feature type="binding site" evidence="10">
    <location>
        <position position="166"/>
    </location>
    <ligand>
        <name>UDP-N-acetyl-alpha-D-glucosamine</name>
        <dbReference type="ChEBI" id="CHEBI:57705"/>
    </ligand>
</feature>
<dbReference type="AlphaFoldDB" id="A0A974PPJ2"/>
<accession>A0A974PPJ2</accession>
<comment type="catalytic activity">
    <reaction evidence="10">
        <text>di-trans,octa-cis-undecaprenyl diphospho-N-acetyl-alpha-D-muramoyl-L-alanyl-D-glutamyl-meso-2,6-diaminopimeloyl-D-alanyl-D-alanine + UDP-N-acetyl-alpha-D-glucosamine = di-trans,octa-cis-undecaprenyl diphospho-[N-acetyl-alpha-D-glucosaminyl-(1-&gt;4)]-N-acetyl-alpha-D-muramoyl-L-alanyl-D-glutamyl-meso-2,6-diaminopimeloyl-D-alanyl-D-alanine + UDP + H(+)</text>
        <dbReference type="Rhea" id="RHEA:31227"/>
        <dbReference type="ChEBI" id="CHEBI:15378"/>
        <dbReference type="ChEBI" id="CHEBI:57705"/>
        <dbReference type="ChEBI" id="CHEBI:58223"/>
        <dbReference type="ChEBI" id="CHEBI:61387"/>
        <dbReference type="ChEBI" id="CHEBI:61388"/>
        <dbReference type="EC" id="2.4.1.227"/>
    </reaction>
</comment>
<evidence type="ECO:0000256" key="5">
    <source>
        <dbReference type="ARBA" id="ARBA00022960"/>
    </source>
</evidence>
<evidence type="ECO:0000256" key="1">
    <source>
        <dbReference type="ARBA" id="ARBA00022475"/>
    </source>
</evidence>
<keyword evidence="3 10" id="KW-0328">Glycosyltransferase</keyword>
<evidence type="ECO:0000259" key="11">
    <source>
        <dbReference type="Pfam" id="PF03033"/>
    </source>
</evidence>
<feature type="binding site" evidence="10">
    <location>
        <position position="194"/>
    </location>
    <ligand>
        <name>UDP-N-acetyl-alpha-D-glucosamine</name>
        <dbReference type="ChEBI" id="CHEBI:57705"/>
    </ligand>
</feature>
<evidence type="ECO:0000313" key="13">
    <source>
        <dbReference type="EMBL" id="QRG07096.1"/>
    </source>
</evidence>
<keyword evidence="9 10" id="KW-0961">Cell wall biogenesis/degradation</keyword>
<dbReference type="GO" id="GO:0051301">
    <property type="term" value="P:cell division"/>
    <property type="evidence" value="ECO:0007669"/>
    <property type="project" value="UniProtKB-KW"/>
</dbReference>
<comment type="subcellular location">
    <subcellularLocation>
        <location evidence="10">Cell membrane</location>
        <topology evidence="10">Peripheral membrane protein</topology>
        <orientation evidence="10">Cytoplasmic side</orientation>
    </subcellularLocation>
</comment>
<proteinExistence type="inferred from homology"/>
<evidence type="ECO:0000256" key="7">
    <source>
        <dbReference type="ARBA" id="ARBA00023136"/>
    </source>
</evidence>
<dbReference type="GO" id="GO:0009252">
    <property type="term" value="P:peptidoglycan biosynthetic process"/>
    <property type="evidence" value="ECO:0007669"/>
    <property type="project" value="UniProtKB-UniRule"/>
</dbReference>
<dbReference type="SUPFAM" id="SSF53756">
    <property type="entry name" value="UDP-Glycosyltransferase/glycogen phosphorylase"/>
    <property type="match status" value="1"/>
</dbReference>
<feature type="binding site" evidence="10">
    <location>
        <position position="123"/>
    </location>
    <ligand>
        <name>UDP-N-acetyl-alpha-D-glucosamine</name>
        <dbReference type="ChEBI" id="CHEBI:57705"/>
    </ligand>
</feature>
<sequence length="375" mass="38840">MSELILLAAGGTGGHLFPAEALAAVLTARGMTVDLATDARAARYAGHFPARELHVLPADTVRGRSPVALARTGFALATGLVSSLALLRRLKPAVVVGFGGYPTVPPLIAASLTGVPTLIHEANGVMGRANRMLAGRVTAIATGFPGLAKANPALEPKAVWTGNPLRPAAVAAAATLYDPPVPGGALRVLVFGGSQGARVMSDVVPEAVERLGTDLRARLLLVQQAREEDLERVKATYARLGVAAEVAPFFDDLPARMAQAHLVIARSGAGTVAELSAIGRPSILVPLPHALDQDQAANARTLGEAGAALVLRQVEFDPDRLALELNTFAGEPQSLTRMADRARSQGVLDAAERLADLVRHLAGKGAVATFKGKQA</sequence>
<dbReference type="Proteomes" id="UP000596427">
    <property type="component" value="Chromosome"/>
</dbReference>
<comment type="caution">
    <text evidence="10">Lacks conserved residue(s) required for the propagation of feature annotation.</text>
</comment>
<dbReference type="EC" id="2.4.1.227" evidence="10"/>
<comment type="pathway">
    <text evidence="10">Cell wall biogenesis; peptidoglycan biosynthesis.</text>
</comment>